<name>A0A7Z0B3A0_9BURK</name>
<evidence type="ECO:0000313" key="2">
    <source>
        <dbReference type="EMBL" id="NYH19866.1"/>
    </source>
</evidence>
<dbReference type="EMBL" id="JACCAU010000001">
    <property type="protein sequence ID" value="NYH19866.1"/>
    <property type="molecule type" value="Genomic_DNA"/>
</dbReference>
<feature type="region of interest" description="Disordered" evidence="1">
    <location>
        <begin position="1"/>
        <end position="44"/>
    </location>
</feature>
<accession>A0A7Z0B3A0</accession>
<feature type="compositionally biased region" description="Polar residues" evidence="1">
    <location>
        <begin position="33"/>
        <end position="44"/>
    </location>
</feature>
<sequence>MRSRVVARTPPRPRNAGTPALIRTPYRSDSRRPFSTNRSSESRT</sequence>
<dbReference type="AlphaFoldDB" id="A0A7Z0B3A0"/>
<protein>
    <submittedName>
        <fullName evidence="2">Uncharacterized protein</fullName>
    </submittedName>
</protein>
<organism evidence="2 3">
    <name type="scientific">Paraburkholderia bryophila</name>
    <dbReference type="NCBI Taxonomy" id="420952"/>
    <lineage>
        <taxon>Bacteria</taxon>
        <taxon>Pseudomonadati</taxon>
        <taxon>Pseudomonadota</taxon>
        <taxon>Betaproteobacteria</taxon>
        <taxon>Burkholderiales</taxon>
        <taxon>Burkholderiaceae</taxon>
        <taxon>Paraburkholderia</taxon>
    </lineage>
</organism>
<dbReference type="Proteomes" id="UP000572540">
    <property type="component" value="Unassembled WGS sequence"/>
</dbReference>
<evidence type="ECO:0000313" key="3">
    <source>
        <dbReference type="Proteomes" id="UP000572540"/>
    </source>
</evidence>
<comment type="caution">
    <text evidence="2">The sequence shown here is derived from an EMBL/GenBank/DDBJ whole genome shotgun (WGS) entry which is preliminary data.</text>
</comment>
<proteinExistence type="predicted"/>
<reference evidence="2 3" key="1">
    <citation type="submission" date="2020-07" db="EMBL/GenBank/DDBJ databases">
        <title>Exploring microbial biodiversity for novel pathways involved in the catabolism of aromatic compounds derived from lignin.</title>
        <authorList>
            <person name="Elkins J."/>
        </authorList>
    </citation>
    <scope>NUCLEOTIDE SEQUENCE [LARGE SCALE GENOMIC DNA]</scope>
    <source>
        <strain evidence="2 3">H2C3B</strain>
    </source>
</reference>
<gene>
    <name evidence="2" type="ORF">GGD41_007094</name>
</gene>
<evidence type="ECO:0000256" key="1">
    <source>
        <dbReference type="SAM" id="MobiDB-lite"/>
    </source>
</evidence>